<name>A0AAU6PTV9_9GAMM</name>
<evidence type="ECO:0000313" key="1">
    <source>
        <dbReference type="EMBL" id="WXX23728.1"/>
    </source>
</evidence>
<evidence type="ECO:0000313" key="2">
    <source>
        <dbReference type="Proteomes" id="UP000829560"/>
    </source>
</evidence>
<organism evidence="1 2">
    <name type="scientific">Psychrobacter raelei</name>
    <dbReference type="NCBI Taxonomy" id="2565531"/>
    <lineage>
        <taxon>Bacteria</taxon>
        <taxon>Pseudomonadati</taxon>
        <taxon>Pseudomonadota</taxon>
        <taxon>Gammaproteobacteria</taxon>
        <taxon>Moraxellales</taxon>
        <taxon>Moraxellaceae</taxon>
        <taxon>Psychrobacter</taxon>
    </lineage>
</organism>
<accession>A0AAU6PTV9</accession>
<dbReference type="Gene3D" id="1.20.120.330">
    <property type="entry name" value="Nucleotidyltransferases domain 2"/>
    <property type="match status" value="1"/>
</dbReference>
<dbReference type="AlphaFoldDB" id="A0AAU6PTV9"/>
<dbReference type="EMBL" id="CP093310">
    <property type="protein sequence ID" value="WXX23728.1"/>
    <property type="molecule type" value="Genomic_DNA"/>
</dbReference>
<dbReference type="RefSeq" id="WP_338411908.1">
    <property type="nucleotide sequence ID" value="NZ_CP093310.2"/>
</dbReference>
<sequence length="185" mass="21532">MPLNTEDLYNLKKSLKSFSATPRELIERLVISRGYYATYHYSKKVISDTDIVLYEYKPNKKGSSPQKYSSHQAVSQSLIRSKKEGLMQLGRDLKRYHDLRCKADYDIHLNITETDKELAEDLHNSIKQQLERYVNNYQLNAKVSHKTDAMEDIVVDSNTTVRLPRKTVQETKGLDVKRPILKILK</sequence>
<reference evidence="1" key="1">
    <citation type="submission" date="2024-03" db="EMBL/GenBank/DDBJ databases">
        <title>Psychrobacter raelis sp. nov. isolated from a dog with peritonitis.</title>
        <authorList>
            <person name="Schiavone A."/>
            <person name="Manzulli V."/>
            <person name="Camarda A."/>
            <person name="Cafiero M.A."/>
            <person name="Vasco I."/>
            <person name="Marino L."/>
            <person name="Pennuzzi G."/>
            <person name="Serrecchia L."/>
            <person name="Galante D."/>
            <person name="Pugliese N."/>
        </authorList>
    </citation>
    <scope>NUCLEOTIDE SEQUENCE</scope>
    <source>
        <strain evidence="1">PraFG1</strain>
    </source>
</reference>
<dbReference type="KEGG" id="prae:MN210_18525"/>
<protein>
    <recommendedName>
        <fullName evidence="3">Abi family protein</fullName>
    </recommendedName>
</protein>
<keyword evidence="2" id="KW-1185">Reference proteome</keyword>
<proteinExistence type="predicted"/>
<dbReference type="Proteomes" id="UP000829560">
    <property type="component" value="Chromosome"/>
</dbReference>
<evidence type="ECO:0008006" key="3">
    <source>
        <dbReference type="Google" id="ProtNLM"/>
    </source>
</evidence>
<gene>
    <name evidence="1" type="ORF">MN210_18525</name>
</gene>